<keyword evidence="3" id="KW-1185">Reference proteome</keyword>
<dbReference type="STRING" id="2017.SAMN05444320_107200"/>
<accession>A0A1M5IC85</accession>
<keyword evidence="1" id="KW-1133">Transmembrane helix</keyword>
<protein>
    <submittedName>
        <fullName evidence="2">Uncharacterized protein</fullName>
    </submittedName>
</protein>
<evidence type="ECO:0000256" key="1">
    <source>
        <dbReference type="SAM" id="Phobius"/>
    </source>
</evidence>
<organism evidence="2 3">
    <name type="scientific">Streptoalloteichus hindustanus</name>
    <dbReference type="NCBI Taxonomy" id="2017"/>
    <lineage>
        <taxon>Bacteria</taxon>
        <taxon>Bacillati</taxon>
        <taxon>Actinomycetota</taxon>
        <taxon>Actinomycetes</taxon>
        <taxon>Pseudonocardiales</taxon>
        <taxon>Pseudonocardiaceae</taxon>
        <taxon>Streptoalloteichus</taxon>
    </lineage>
</organism>
<sequence>MVWSILSGLVAVGAVVLVLLGHPLVASVMALVGMILAVVAGERRKAQLRAEFRDRYRSVEEILRTHDLSEIHQLRDESGEVVAVRAVRRQFRGISLQDATTLVRS</sequence>
<name>A0A1M5IC85_STRHI</name>
<dbReference type="AlphaFoldDB" id="A0A1M5IC85"/>
<feature type="transmembrane region" description="Helical" evidence="1">
    <location>
        <begin position="6"/>
        <end position="39"/>
    </location>
</feature>
<keyword evidence="1" id="KW-0812">Transmembrane</keyword>
<keyword evidence="1" id="KW-0472">Membrane</keyword>
<gene>
    <name evidence="2" type="ORF">SAMN05444320_107200</name>
</gene>
<dbReference type="Proteomes" id="UP000184501">
    <property type="component" value="Unassembled WGS sequence"/>
</dbReference>
<evidence type="ECO:0000313" key="2">
    <source>
        <dbReference type="EMBL" id="SHG25383.1"/>
    </source>
</evidence>
<evidence type="ECO:0000313" key="3">
    <source>
        <dbReference type="Proteomes" id="UP000184501"/>
    </source>
</evidence>
<dbReference type="EMBL" id="FQVN01000007">
    <property type="protein sequence ID" value="SHG25383.1"/>
    <property type="molecule type" value="Genomic_DNA"/>
</dbReference>
<reference evidence="2 3" key="1">
    <citation type="submission" date="2016-11" db="EMBL/GenBank/DDBJ databases">
        <authorList>
            <person name="Jaros S."/>
            <person name="Januszkiewicz K."/>
            <person name="Wedrychowicz H."/>
        </authorList>
    </citation>
    <scope>NUCLEOTIDE SEQUENCE [LARGE SCALE GENOMIC DNA]</scope>
    <source>
        <strain evidence="2 3">DSM 44523</strain>
    </source>
</reference>
<dbReference type="RefSeq" id="WP_143174321.1">
    <property type="nucleotide sequence ID" value="NZ_FQVN01000007.1"/>
</dbReference>
<proteinExistence type="predicted"/>